<keyword evidence="2" id="KW-1185">Reference proteome</keyword>
<dbReference type="EMBL" id="JBHUOX010000043">
    <property type="protein sequence ID" value="MFD3003810.1"/>
    <property type="molecule type" value="Genomic_DNA"/>
</dbReference>
<dbReference type="RefSeq" id="WP_377491925.1">
    <property type="nucleotide sequence ID" value="NZ_JBHUOX010000043.1"/>
</dbReference>
<dbReference type="Proteomes" id="UP001597641">
    <property type="component" value="Unassembled WGS sequence"/>
</dbReference>
<reference evidence="2" key="1">
    <citation type="journal article" date="2019" name="Int. J. Syst. Evol. Microbiol.">
        <title>The Global Catalogue of Microorganisms (GCM) 10K type strain sequencing project: providing services to taxonomists for standard genome sequencing and annotation.</title>
        <authorList>
            <consortium name="The Broad Institute Genomics Platform"/>
            <consortium name="The Broad Institute Genome Sequencing Center for Infectious Disease"/>
            <person name="Wu L."/>
            <person name="Ma J."/>
        </authorList>
    </citation>
    <scope>NUCLEOTIDE SEQUENCE [LARGE SCALE GENOMIC DNA]</scope>
    <source>
        <strain evidence="2">KCTC 23984</strain>
    </source>
</reference>
<name>A0ABW6C150_9BACT</name>
<comment type="caution">
    <text evidence="1">The sequence shown here is derived from an EMBL/GenBank/DDBJ whole genome shotgun (WGS) entry which is preliminary data.</text>
</comment>
<accession>A0ABW6C150</accession>
<evidence type="ECO:0000313" key="1">
    <source>
        <dbReference type="EMBL" id="MFD3003810.1"/>
    </source>
</evidence>
<gene>
    <name evidence="1" type="ORF">ACFS7Z_25870</name>
</gene>
<evidence type="ECO:0000313" key="2">
    <source>
        <dbReference type="Proteomes" id="UP001597641"/>
    </source>
</evidence>
<proteinExistence type="predicted"/>
<sequence length="146" mass="16519">MKSTLLRTQMVLFDNSLIRLDYNPATDIMEVEYPDLHDYLLSEIKRSIDTLLDTVNNYDVKQLLLDSTRTIISVGDVESREIATYLAAGLMRTRVQKVARVQSPSATVETTAQNNIRHISAVQVLPFELQNFSSKAMALEWLVGKS</sequence>
<evidence type="ECO:0008006" key="3">
    <source>
        <dbReference type="Google" id="ProtNLM"/>
    </source>
</evidence>
<protein>
    <recommendedName>
        <fullName evidence="3">SpoIIAA-like protein</fullName>
    </recommendedName>
</protein>
<organism evidence="1 2">
    <name type="scientific">Pontibacter toksunensis</name>
    <dbReference type="NCBI Taxonomy" id="1332631"/>
    <lineage>
        <taxon>Bacteria</taxon>
        <taxon>Pseudomonadati</taxon>
        <taxon>Bacteroidota</taxon>
        <taxon>Cytophagia</taxon>
        <taxon>Cytophagales</taxon>
        <taxon>Hymenobacteraceae</taxon>
        <taxon>Pontibacter</taxon>
    </lineage>
</organism>